<evidence type="ECO:0000256" key="1">
    <source>
        <dbReference type="ARBA" id="ARBA00018672"/>
    </source>
</evidence>
<dbReference type="RefSeq" id="WP_209456659.1">
    <property type="nucleotide sequence ID" value="NZ_BAAACS010000002.1"/>
</dbReference>
<dbReference type="Pfam" id="PF04397">
    <property type="entry name" value="LytTR"/>
    <property type="match status" value="1"/>
</dbReference>
<reference evidence="6 7" key="1">
    <citation type="submission" date="2021-03" db="EMBL/GenBank/DDBJ databases">
        <title>Genomic Encyclopedia of Type Strains, Phase IV (KMG-IV): sequencing the most valuable type-strain genomes for metagenomic binning, comparative biology and taxonomic classification.</title>
        <authorList>
            <person name="Goeker M."/>
        </authorList>
    </citation>
    <scope>NUCLEOTIDE SEQUENCE [LARGE SCALE GENOMIC DNA]</scope>
    <source>
        <strain evidence="6 7">DSM 1289</strain>
    </source>
</reference>
<dbReference type="Proteomes" id="UP000767291">
    <property type="component" value="Unassembled WGS sequence"/>
</dbReference>
<dbReference type="InterPro" id="IPR007492">
    <property type="entry name" value="LytTR_DNA-bd_dom"/>
</dbReference>
<dbReference type="SMART" id="SM00448">
    <property type="entry name" value="REC"/>
    <property type="match status" value="1"/>
</dbReference>
<sequence length="245" mass="28822">MIKVLVCDDDKAVRYDIENIIKESGLIDYVKKVDDGLKAIEFIKYEKIDLLIIDIDMPHKNGIDAAKEIKSLDKDVHIIFVTGFSDYSLESFKVHPIDFIVKPFTKEKILDSLNIAIDQINSHKIAESSIIEDSLFVYKIRKQIHMINFDEIVMFEKKARAVNLYTKDEDIVKFYENFDELSKRLPPNFFATHKNYIVNLKLIHKVIPINKNSLEIRFINFQESATLSKALEKEFLYRFYRTKKF</sequence>
<dbReference type="Gene3D" id="2.40.50.1020">
    <property type="entry name" value="LytTr DNA-binding domain"/>
    <property type="match status" value="1"/>
</dbReference>
<dbReference type="SMART" id="SM00850">
    <property type="entry name" value="LytTR"/>
    <property type="match status" value="1"/>
</dbReference>
<name>A0ABS4EB78_9FIRM</name>
<evidence type="ECO:0000256" key="3">
    <source>
        <dbReference type="PROSITE-ProRule" id="PRU00169"/>
    </source>
</evidence>
<feature type="modified residue" description="4-aspartylphosphate" evidence="3">
    <location>
        <position position="54"/>
    </location>
</feature>
<evidence type="ECO:0000259" key="4">
    <source>
        <dbReference type="PROSITE" id="PS50110"/>
    </source>
</evidence>
<feature type="domain" description="HTH LytTR-type" evidence="5">
    <location>
        <begin position="136"/>
        <end position="233"/>
    </location>
</feature>
<dbReference type="GO" id="GO:0003677">
    <property type="term" value="F:DNA binding"/>
    <property type="evidence" value="ECO:0007669"/>
    <property type="project" value="UniProtKB-KW"/>
</dbReference>
<comment type="caution">
    <text evidence="6">The sequence shown here is derived from an EMBL/GenBank/DDBJ whole genome shotgun (WGS) entry which is preliminary data.</text>
</comment>
<dbReference type="Gene3D" id="3.40.50.2300">
    <property type="match status" value="1"/>
</dbReference>
<dbReference type="InterPro" id="IPR001789">
    <property type="entry name" value="Sig_transdc_resp-reg_receiver"/>
</dbReference>
<dbReference type="PROSITE" id="PS50110">
    <property type="entry name" value="RESPONSE_REGULATORY"/>
    <property type="match status" value="1"/>
</dbReference>
<proteinExistence type="predicted"/>
<dbReference type="PANTHER" id="PTHR37299:SF1">
    <property type="entry name" value="STAGE 0 SPORULATION PROTEIN A HOMOLOG"/>
    <property type="match status" value="1"/>
</dbReference>
<accession>A0ABS4EB78</accession>
<evidence type="ECO:0000313" key="7">
    <source>
        <dbReference type="Proteomes" id="UP000767291"/>
    </source>
</evidence>
<gene>
    <name evidence="6" type="ORF">J2Z43_001598</name>
</gene>
<dbReference type="Pfam" id="PF00072">
    <property type="entry name" value="Response_reg"/>
    <property type="match status" value="1"/>
</dbReference>
<comment type="function">
    <text evidence="2">May play the central regulatory role in sporulation. It may be an element of the effector pathway responsible for the activation of sporulation genes in response to nutritional stress. Spo0A may act in concert with spo0H (a sigma factor) to control the expression of some genes that are critical to the sporulation process.</text>
</comment>
<dbReference type="InterPro" id="IPR011006">
    <property type="entry name" value="CheY-like_superfamily"/>
</dbReference>
<keyword evidence="7" id="KW-1185">Reference proteome</keyword>
<evidence type="ECO:0000313" key="6">
    <source>
        <dbReference type="EMBL" id="MBP1855205.1"/>
    </source>
</evidence>
<dbReference type="InterPro" id="IPR046947">
    <property type="entry name" value="LytR-like"/>
</dbReference>
<evidence type="ECO:0000256" key="2">
    <source>
        <dbReference type="ARBA" id="ARBA00024867"/>
    </source>
</evidence>
<organism evidence="6 7">
    <name type="scientific">Metaclostridioides mangenotii</name>
    <dbReference type="NCBI Taxonomy" id="1540"/>
    <lineage>
        <taxon>Bacteria</taxon>
        <taxon>Bacillati</taxon>
        <taxon>Bacillota</taxon>
        <taxon>Clostridia</taxon>
        <taxon>Peptostreptococcales</taxon>
        <taxon>Peptostreptococcaceae</taxon>
        <taxon>Metaclostridioides</taxon>
    </lineage>
</organism>
<evidence type="ECO:0000259" key="5">
    <source>
        <dbReference type="PROSITE" id="PS50930"/>
    </source>
</evidence>
<dbReference type="SUPFAM" id="SSF52172">
    <property type="entry name" value="CheY-like"/>
    <property type="match status" value="1"/>
</dbReference>
<protein>
    <recommendedName>
        <fullName evidence="1">Stage 0 sporulation protein A homolog</fullName>
    </recommendedName>
</protein>
<feature type="domain" description="Response regulatory" evidence="4">
    <location>
        <begin position="3"/>
        <end position="117"/>
    </location>
</feature>
<dbReference type="PANTHER" id="PTHR37299">
    <property type="entry name" value="TRANSCRIPTIONAL REGULATOR-RELATED"/>
    <property type="match status" value="1"/>
</dbReference>
<dbReference type="PROSITE" id="PS50930">
    <property type="entry name" value="HTH_LYTTR"/>
    <property type="match status" value="1"/>
</dbReference>
<keyword evidence="6" id="KW-0238">DNA-binding</keyword>
<dbReference type="EMBL" id="JAGGJX010000002">
    <property type="protein sequence ID" value="MBP1855205.1"/>
    <property type="molecule type" value="Genomic_DNA"/>
</dbReference>
<keyword evidence="3" id="KW-0597">Phosphoprotein</keyword>